<dbReference type="AlphaFoldDB" id="A0A0A8Z1F5"/>
<organism evidence="1">
    <name type="scientific">Arundo donax</name>
    <name type="common">Giant reed</name>
    <name type="synonym">Donax arundinaceus</name>
    <dbReference type="NCBI Taxonomy" id="35708"/>
    <lineage>
        <taxon>Eukaryota</taxon>
        <taxon>Viridiplantae</taxon>
        <taxon>Streptophyta</taxon>
        <taxon>Embryophyta</taxon>
        <taxon>Tracheophyta</taxon>
        <taxon>Spermatophyta</taxon>
        <taxon>Magnoliopsida</taxon>
        <taxon>Liliopsida</taxon>
        <taxon>Poales</taxon>
        <taxon>Poaceae</taxon>
        <taxon>PACMAD clade</taxon>
        <taxon>Arundinoideae</taxon>
        <taxon>Arundineae</taxon>
        <taxon>Arundo</taxon>
    </lineage>
</organism>
<reference evidence="1" key="1">
    <citation type="submission" date="2014-09" db="EMBL/GenBank/DDBJ databases">
        <authorList>
            <person name="Magalhaes I.L.F."/>
            <person name="Oliveira U."/>
            <person name="Santos F.R."/>
            <person name="Vidigal T.H.D.A."/>
            <person name="Brescovit A.D."/>
            <person name="Santos A.J."/>
        </authorList>
    </citation>
    <scope>NUCLEOTIDE SEQUENCE</scope>
    <source>
        <tissue evidence="1">Shoot tissue taken approximately 20 cm above the soil surface</tissue>
    </source>
</reference>
<name>A0A0A8Z1F5_ARUDO</name>
<dbReference type="EMBL" id="GBRH01267325">
    <property type="protein sequence ID" value="JAD30570.1"/>
    <property type="molecule type" value="Transcribed_RNA"/>
</dbReference>
<reference evidence="1" key="2">
    <citation type="journal article" date="2015" name="Data Brief">
        <title>Shoot transcriptome of the giant reed, Arundo donax.</title>
        <authorList>
            <person name="Barrero R.A."/>
            <person name="Guerrero F.D."/>
            <person name="Moolhuijzen P."/>
            <person name="Goolsby J.A."/>
            <person name="Tidwell J."/>
            <person name="Bellgard S.E."/>
            <person name="Bellgard M.I."/>
        </authorList>
    </citation>
    <scope>NUCLEOTIDE SEQUENCE</scope>
    <source>
        <tissue evidence="1">Shoot tissue taken approximately 20 cm above the soil surface</tissue>
    </source>
</reference>
<accession>A0A0A8Z1F5</accession>
<sequence length="52" mass="5547">MPPVANISASAPGSMQYCVLGCPITPTRCHILELQIAVFVSTFSVFFSVFAP</sequence>
<evidence type="ECO:0000313" key="1">
    <source>
        <dbReference type="EMBL" id="JAD30570.1"/>
    </source>
</evidence>
<protein>
    <submittedName>
        <fullName evidence="1">Uncharacterized protein</fullName>
    </submittedName>
</protein>
<proteinExistence type="predicted"/>